<dbReference type="Gene3D" id="2.130.10.10">
    <property type="entry name" value="YVTN repeat-like/Quinoprotein amine dehydrogenase"/>
    <property type="match status" value="1"/>
</dbReference>
<evidence type="ECO:0000259" key="1">
    <source>
        <dbReference type="Pfam" id="PF13360"/>
    </source>
</evidence>
<sequence length="643" mass="69347">MGVCRPPFLPILRRMFVSCSARMTQSLLAVLTLLTLGFPATAALAEEPALIFSTFALDALPLQPPSAAEAAEFLSEGDWRKASPLATRGAWNERPSQAPADRWVSLTTVGFSEQADAYAFQFNGPGGAMSLAAHLPFGQTPVPGGMAWRWPFETMLGALQVAAESPERDQHRRPLRLQVKQLAADQPDAAPGKGGFSLNEARTLAPEQVFPGVEVIVHAAAFEAGWAPTSGPAEATAVCEVRVLDQACSFRLVLRDGDVEQVVQKDRIPWEDYHDYLVRMFRFAGSSDVTDFTRLDRGELELAAVQEGRLAYLANRELHVRDLQSRQPVWTTEPARKLATYNPLDQYAAVDSDGSSRLIRYRGSMAELDWEDGKATLLKATGAPAWDQLAVSRPAIAVVEGNAVRYYRQGELVWEQEESAPATAGPLATDAAVVYGLSDGRLLARSAADGRLLWESTSADQPLGAIVAGPANWFVFSAGAETLLAIDPATGEEQWRCKLGDALLQPPALVGSQLLVAVKSNRLLLLDTGSGQIVSQTDWPTWLIAVQPLEVAGKRQVACSDLSGKITLLSLPELQPQRVINLVSQPVGPLLPVASLRYRWEQAAASEEDNLLAEIQGADAPAGPVLLVTDVDGFLSILPLVAP</sequence>
<name>A0A518DNJ4_9BACT</name>
<organism evidence="2 3">
    <name type="scientific">Lignipirellula cremea</name>
    <dbReference type="NCBI Taxonomy" id="2528010"/>
    <lineage>
        <taxon>Bacteria</taxon>
        <taxon>Pseudomonadati</taxon>
        <taxon>Planctomycetota</taxon>
        <taxon>Planctomycetia</taxon>
        <taxon>Pirellulales</taxon>
        <taxon>Pirellulaceae</taxon>
        <taxon>Lignipirellula</taxon>
    </lineage>
</organism>
<dbReference type="SMART" id="SM00564">
    <property type="entry name" value="PQQ"/>
    <property type="match status" value="3"/>
</dbReference>
<keyword evidence="3" id="KW-1185">Reference proteome</keyword>
<dbReference type="EMBL" id="CP036433">
    <property type="protein sequence ID" value="QDU93401.1"/>
    <property type="molecule type" value="Genomic_DNA"/>
</dbReference>
<dbReference type="InterPro" id="IPR015943">
    <property type="entry name" value="WD40/YVTN_repeat-like_dom_sf"/>
</dbReference>
<evidence type="ECO:0000313" key="2">
    <source>
        <dbReference type="EMBL" id="QDU93401.1"/>
    </source>
</evidence>
<dbReference type="Pfam" id="PF13360">
    <property type="entry name" value="PQQ_2"/>
    <property type="match status" value="1"/>
</dbReference>
<dbReference type="AlphaFoldDB" id="A0A518DNJ4"/>
<dbReference type="SUPFAM" id="SSF50998">
    <property type="entry name" value="Quinoprotein alcohol dehydrogenase-like"/>
    <property type="match status" value="1"/>
</dbReference>
<dbReference type="InterPro" id="IPR018391">
    <property type="entry name" value="PQQ_b-propeller_rpt"/>
</dbReference>
<dbReference type="Proteomes" id="UP000317648">
    <property type="component" value="Chromosome"/>
</dbReference>
<dbReference type="KEGG" id="lcre:Pla8534_11810"/>
<protein>
    <submittedName>
        <fullName evidence="2">Outer membrane biogenesis protein BamB</fullName>
    </submittedName>
</protein>
<dbReference type="InterPro" id="IPR002372">
    <property type="entry name" value="PQQ_rpt_dom"/>
</dbReference>
<feature type="domain" description="Pyrrolo-quinoline quinone repeat" evidence="1">
    <location>
        <begin position="439"/>
        <end position="569"/>
    </location>
</feature>
<proteinExistence type="predicted"/>
<accession>A0A518DNJ4</accession>
<dbReference type="InterPro" id="IPR011047">
    <property type="entry name" value="Quinoprotein_ADH-like_sf"/>
</dbReference>
<reference evidence="2 3" key="1">
    <citation type="submission" date="2019-02" db="EMBL/GenBank/DDBJ databases">
        <title>Deep-cultivation of Planctomycetes and their phenomic and genomic characterization uncovers novel biology.</title>
        <authorList>
            <person name="Wiegand S."/>
            <person name="Jogler M."/>
            <person name="Boedeker C."/>
            <person name="Pinto D."/>
            <person name="Vollmers J."/>
            <person name="Rivas-Marin E."/>
            <person name="Kohn T."/>
            <person name="Peeters S.H."/>
            <person name="Heuer A."/>
            <person name="Rast P."/>
            <person name="Oberbeckmann S."/>
            <person name="Bunk B."/>
            <person name="Jeske O."/>
            <person name="Meyerdierks A."/>
            <person name="Storesund J.E."/>
            <person name="Kallscheuer N."/>
            <person name="Luecker S."/>
            <person name="Lage O.M."/>
            <person name="Pohl T."/>
            <person name="Merkel B.J."/>
            <person name="Hornburger P."/>
            <person name="Mueller R.-W."/>
            <person name="Bruemmer F."/>
            <person name="Labrenz M."/>
            <person name="Spormann A.M."/>
            <person name="Op den Camp H."/>
            <person name="Overmann J."/>
            <person name="Amann R."/>
            <person name="Jetten M.S.M."/>
            <person name="Mascher T."/>
            <person name="Medema M.H."/>
            <person name="Devos D.P."/>
            <person name="Kaster A.-K."/>
            <person name="Ovreas L."/>
            <person name="Rohde M."/>
            <person name="Galperin M.Y."/>
            <person name="Jogler C."/>
        </authorList>
    </citation>
    <scope>NUCLEOTIDE SEQUENCE [LARGE SCALE GENOMIC DNA]</scope>
    <source>
        <strain evidence="2 3">Pla85_3_4</strain>
    </source>
</reference>
<evidence type="ECO:0000313" key="3">
    <source>
        <dbReference type="Proteomes" id="UP000317648"/>
    </source>
</evidence>
<gene>
    <name evidence="2" type="ORF">Pla8534_11810</name>
</gene>